<evidence type="ECO:0000313" key="10">
    <source>
        <dbReference type="Proteomes" id="UP000247409"/>
    </source>
</evidence>
<feature type="transmembrane region" description="Helical" evidence="8">
    <location>
        <begin position="96"/>
        <end position="126"/>
    </location>
</feature>
<organism evidence="9 10">
    <name type="scientific">Gracilariopsis chorda</name>
    <dbReference type="NCBI Taxonomy" id="448386"/>
    <lineage>
        <taxon>Eukaryota</taxon>
        <taxon>Rhodophyta</taxon>
        <taxon>Florideophyceae</taxon>
        <taxon>Rhodymeniophycidae</taxon>
        <taxon>Gracilariales</taxon>
        <taxon>Gracilariaceae</taxon>
        <taxon>Gracilariopsis</taxon>
    </lineage>
</organism>
<dbReference type="OrthoDB" id="276296at2759"/>
<dbReference type="GO" id="GO:0005789">
    <property type="term" value="C:endoplasmic reticulum membrane"/>
    <property type="evidence" value="ECO:0007669"/>
    <property type="project" value="UniProtKB-SubCell"/>
</dbReference>
<dbReference type="STRING" id="448386.A0A2V3J292"/>
<feature type="transmembrane region" description="Helical" evidence="8">
    <location>
        <begin position="20"/>
        <end position="37"/>
    </location>
</feature>
<sequence length="167" mass="19027">MANSSAKKLYKANAKRLSLLRTAIIFSNLLHVLPFVIKRSIPRFHQIVFPILLMVYALPYMFLRSAAQPTFDAYGSIVDAGSDISGAGLLEYCHDLLFLTMVVQVGMLFTKWMLLVFLVVPVFTVYKMCASPFSSSGTQGEEEELDEYAFMSRKERRKADRKAKRQR</sequence>
<protein>
    <recommendedName>
        <fullName evidence="11">Transmembrane protein 208-like</fullName>
    </recommendedName>
</protein>
<dbReference type="GO" id="GO:0006624">
    <property type="term" value="P:vacuolar protein processing"/>
    <property type="evidence" value="ECO:0007669"/>
    <property type="project" value="TreeGrafter"/>
</dbReference>
<dbReference type="Proteomes" id="UP000247409">
    <property type="component" value="Unassembled WGS sequence"/>
</dbReference>
<comment type="caution">
    <text evidence="9">The sequence shown here is derived from an EMBL/GenBank/DDBJ whole genome shotgun (WGS) entry which is preliminary data.</text>
</comment>
<dbReference type="AlphaFoldDB" id="A0A2V3J292"/>
<reference evidence="9 10" key="1">
    <citation type="journal article" date="2018" name="Mol. Biol. Evol.">
        <title>Analysis of the draft genome of the red seaweed Gracilariopsis chorda provides insights into genome size evolution in Rhodophyta.</title>
        <authorList>
            <person name="Lee J."/>
            <person name="Yang E.C."/>
            <person name="Graf L."/>
            <person name="Yang J.H."/>
            <person name="Qiu H."/>
            <person name="Zel Zion U."/>
            <person name="Chan C.X."/>
            <person name="Stephens T.G."/>
            <person name="Weber A.P.M."/>
            <person name="Boo G.H."/>
            <person name="Boo S.M."/>
            <person name="Kim K.M."/>
            <person name="Shin Y."/>
            <person name="Jung M."/>
            <person name="Lee S.J."/>
            <person name="Yim H.S."/>
            <person name="Lee J.H."/>
            <person name="Bhattacharya D."/>
            <person name="Yoon H.S."/>
        </authorList>
    </citation>
    <scope>NUCLEOTIDE SEQUENCE [LARGE SCALE GENOMIC DNA]</scope>
    <source>
        <strain evidence="9 10">SKKU-2015</strain>
        <tissue evidence="9">Whole body</tissue>
    </source>
</reference>
<dbReference type="PANTHER" id="PTHR13505:SF7">
    <property type="entry name" value="TRANSMEMBRANE PROTEIN 208"/>
    <property type="match status" value="1"/>
</dbReference>
<dbReference type="InterPro" id="IPR008506">
    <property type="entry name" value="SND2/TMEM208"/>
</dbReference>
<evidence type="ECO:0000313" key="9">
    <source>
        <dbReference type="EMBL" id="PXF48571.1"/>
    </source>
</evidence>
<dbReference type="EMBL" id="NBIV01000013">
    <property type="protein sequence ID" value="PXF48571.1"/>
    <property type="molecule type" value="Genomic_DNA"/>
</dbReference>
<keyword evidence="5 8" id="KW-1133">Transmembrane helix</keyword>
<keyword evidence="4" id="KW-0256">Endoplasmic reticulum</keyword>
<keyword evidence="3 8" id="KW-0812">Transmembrane</keyword>
<feature type="transmembrane region" description="Helical" evidence="8">
    <location>
        <begin position="44"/>
        <end position="63"/>
    </location>
</feature>
<comment type="subcellular location">
    <subcellularLocation>
        <location evidence="1">Endoplasmic reticulum membrane</location>
        <topology evidence="1">Multi-pass membrane protein</topology>
    </subcellularLocation>
</comment>
<evidence type="ECO:0000256" key="3">
    <source>
        <dbReference type="ARBA" id="ARBA00022692"/>
    </source>
</evidence>
<dbReference type="PANTHER" id="PTHR13505">
    <property type="entry name" value="TRANSMEMBRANE PROTEIN 208"/>
    <property type="match status" value="1"/>
</dbReference>
<evidence type="ECO:0000256" key="7">
    <source>
        <dbReference type="SAM" id="MobiDB-lite"/>
    </source>
</evidence>
<dbReference type="Pfam" id="PF05620">
    <property type="entry name" value="TMEM208_SND2"/>
    <property type="match status" value="1"/>
</dbReference>
<dbReference type="GO" id="GO:0005773">
    <property type="term" value="C:vacuole"/>
    <property type="evidence" value="ECO:0007669"/>
    <property type="project" value="GOC"/>
</dbReference>
<evidence type="ECO:0000256" key="5">
    <source>
        <dbReference type="ARBA" id="ARBA00022989"/>
    </source>
</evidence>
<accession>A0A2V3J292</accession>
<evidence type="ECO:0000256" key="2">
    <source>
        <dbReference type="ARBA" id="ARBA00009950"/>
    </source>
</evidence>
<evidence type="ECO:0000256" key="6">
    <source>
        <dbReference type="ARBA" id="ARBA00023136"/>
    </source>
</evidence>
<comment type="similarity">
    <text evidence="2">Belongs to the TMEM208 family.</text>
</comment>
<gene>
    <name evidence="9" type="ORF">BWQ96_01740</name>
</gene>
<evidence type="ECO:0000256" key="1">
    <source>
        <dbReference type="ARBA" id="ARBA00004477"/>
    </source>
</evidence>
<evidence type="ECO:0000256" key="8">
    <source>
        <dbReference type="SAM" id="Phobius"/>
    </source>
</evidence>
<feature type="region of interest" description="Disordered" evidence="7">
    <location>
        <begin position="133"/>
        <end position="167"/>
    </location>
</feature>
<evidence type="ECO:0000256" key="4">
    <source>
        <dbReference type="ARBA" id="ARBA00022824"/>
    </source>
</evidence>
<feature type="compositionally biased region" description="Basic residues" evidence="7">
    <location>
        <begin position="154"/>
        <end position="167"/>
    </location>
</feature>
<evidence type="ECO:0008006" key="11">
    <source>
        <dbReference type="Google" id="ProtNLM"/>
    </source>
</evidence>
<name>A0A2V3J292_9FLOR</name>
<proteinExistence type="inferred from homology"/>
<keyword evidence="6 8" id="KW-0472">Membrane</keyword>
<keyword evidence="10" id="KW-1185">Reference proteome</keyword>